<evidence type="ECO:0000259" key="4">
    <source>
        <dbReference type="Pfam" id="PF00460"/>
    </source>
</evidence>
<accession>A0A8J6TC30</accession>
<evidence type="ECO:0000256" key="1">
    <source>
        <dbReference type="ARBA" id="ARBA00004117"/>
    </source>
</evidence>
<keyword evidence="3" id="KW-0975">Bacterial flagellum</keyword>
<sequence>MSSGINSTLSALQGFQKKQESIANNVANVETDGYKKTRVTFYEGENSTVTPHVKKIETPGPQVYEQTAEGSQLVEKSNVDLVEEIPQAMINKRNFQANIKMLQVEDEMKGYLLDMMG</sequence>
<dbReference type="InterPro" id="IPR010930">
    <property type="entry name" value="Flg_bb/hook_C_dom"/>
</dbReference>
<dbReference type="Pfam" id="PF00460">
    <property type="entry name" value="Flg_bb_rod"/>
    <property type="match status" value="1"/>
</dbReference>
<keyword evidence="6" id="KW-0969">Cilium</keyword>
<evidence type="ECO:0000256" key="2">
    <source>
        <dbReference type="ARBA" id="ARBA00009677"/>
    </source>
</evidence>
<proteinExistence type="inferred from homology"/>
<evidence type="ECO:0000313" key="6">
    <source>
        <dbReference type="EMBL" id="MBC8317689.1"/>
    </source>
</evidence>
<dbReference type="GO" id="GO:0071978">
    <property type="term" value="P:bacterial-type flagellum-dependent swarming motility"/>
    <property type="evidence" value="ECO:0007669"/>
    <property type="project" value="TreeGrafter"/>
</dbReference>
<feature type="domain" description="Flagellar basal body rod protein N-terminal" evidence="4">
    <location>
        <begin position="6"/>
        <end position="35"/>
    </location>
</feature>
<gene>
    <name evidence="6" type="ORF">H8E41_07260</name>
</gene>
<evidence type="ECO:0000256" key="3">
    <source>
        <dbReference type="ARBA" id="ARBA00023143"/>
    </source>
</evidence>
<comment type="subcellular location">
    <subcellularLocation>
        <location evidence="1">Bacterial flagellum basal body</location>
    </subcellularLocation>
</comment>
<dbReference type="InterPro" id="IPR001444">
    <property type="entry name" value="Flag_bb_rod_N"/>
</dbReference>
<evidence type="ECO:0000313" key="7">
    <source>
        <dbReference type="Proteomes" id="UP000614424"/>
    </source>
</evidence>
<organism evidence="6 7">
    <name type="scientific">Candidatus Desulfobia pelagia</name>
    <dbReference type="NCBI Taxonomy" id="2841692"/>
    <lineage>
        <taxon>Bacteria</taxon>
        <taxon>Pseudomonadati</taxon>
        <taxon>Thermodesulfobacteriota</taxon>
        <taxon>Desulfobulbia</taxon>
        <taxon>Desulfobulbales</taxon>
        <taxon>Desulfobulbaceae</taxon>
        <taxon>Candidatus Desulfobia</taxon>
    </lineage>
</organism>
<comment type="caution">
    <text evidence="6">The sequence shown here is derived from an EMBL/GenBank/DDBJ whole genome shotgun (WGS) entry which is preliminary data.</text>
</comment>
<dbReference type="EMBL" id="JACNJZ010000098">
    <property type="protein sequence ID" value="MBC8317689.1"/>
    <property type="molecule type" value="Genomic_DNA"/>
</dbReference>
<protein>
    <submittedName>
        <fullName evidence="6">Flagellar biosynthesis protein FlgC</fullName>
    </submittedName>
</protein>
<evidence type="ECO:0000259" key="5">
    <source>
        <dbReference type="Pfam" id="PF06429"/>
    </source>
</evidence>
<dbReference type="PANTHER" id="PTHR30435">
    <property type="entry name" value="FLAGELLAR PROTEIN"/>
    <property type="match status" value="1"/>
</dbReference>
<name>A0A8J6TC30_9BACT</name>
<dbReference type="Pfam" id="PF06429">
    <property type="entry name" value="Flg_bbr_C"/>
    <property type="match status" value="1"/>
</dbReference>
<feature type="domain" description="Flagellar basal-body/hook protein C-terminal" evidence="5">
    <location>
        <begin position="73"/>
        <end position="115"/>
    </location>
</feature>
<comment type="similarity">
    <text evidence="2">Belongs to the flagella basal body rod proteins family.</text>
</comment>
<dbReference type="PANTHER" id="PTHR30435:SF19">
    <property type="entry name" value="FLAGELLAR BASAL-BODY ROD PROTEIN FLGG"/>
    <property type="match status" value="1"/>
</dbReference>
<keyword evidence="6" id="KW-0966">Cell projection</keyword>
<reference evidence="6 7" key="1">
    <citation type="submission" date="2020-08" db="EMBL/GenBank/DDBJ databases">
        <title>Bridging the membrane lipid divide: bacteria of the FCB group superphylum have the potential to synthesize archaeal ether lipids.</title>
        <authorList>
            <person name="Villanueva L."/>
            <person name="Von Meijenfeldt F.A.B."/>
            <person name="Westbye A.B."/>
            <person name="Yadav S."/>
            <person name="Hopmans E.C."/>
            <person name="Dutilh B.E."/>
            <person name="Sinninghe Damste J.S."/>
        </authorList>
    </citation>
    <scope>NUCLEOTIDE SEQUENCE [LARGE SCALE GENOMIC DNA]</scope>
    <source>
        <strain evidence="6">NIOZ-UU47</strain>
    </source>
</reference>
<keyword evidence="6" id="KW-0282">Flagellum</keyword>
<dbReference type="AlphaFoldDB" id="A0A8J6TC30"/>
<dbReference type="InterPro" id="IPR019776">
    <property type="entry name" value="Flagellar_basal_body_rod_CS"/>
</dbReference>
<dbReference type="Proteomes" id="UP000614424">
    <property type="component" value="Unassembled WGS sequence"/>
</dbReference>
<dbReference type="PROSITE" id="PS00588">
    <property type="entry name" value="FLAGELLA_BB_ROD"/>
    <property type="match status" value="1"/>
</dbReference>
<dbReference type="GO" id="GO:0009425">
    <property type="term" value="C:bacterial-type flagellum basal body"/>
    <property type="evidence" value="ECO:0007669"/>
    <property type="project" value="UniProtKB-SubCell"/>
</dbReference>